<keyword evidence="3" id="KW-0378">Hydrolase</keyword>
<dbReference type="GO" id="GO:0005524">
    <property type="term" value="F:ATP binding"/>
    <property type="evidence" value="ECO:0007669"/>
    <property type="project" value="UniProtKB-KW"/>
</dbReference>
<dbReference type="Proteomes" id="UP000696485">
    <property type="component" value="Unassembled WGS sequence"/>
</dbReference>
<dbReference type="SMART" id="SM00490">
    <property type="entry name" value="HELICc"/>
    <property type="match status" value="1"/>
</dbReference>
<keyword evidence="4" id="KW-0347">Helicase</keyword>
<feature type="domain" description="DEAD-box RNA helicase Q" evidence="10">
    <location>
        <begin position="50"/>
        <end position="78"/>
    </location>
</feature>
<dbReference type="GO" id="GO:0016787">
    <property type="term" value="F:hydrolase activity"/>
    <property type="evidence" value="ECO:0007669"/>
    <property type="project" value="UniProtKB-KW"/>
</dbReference>
<keyword evidence="2" id="KW-0547">Nucleotide-binding</keyword>
<evidence type="ECO:0000259" key="10">
    <source>
        <dbReference type="PROSITE" id="PS51195"/>
    </source>
</evidence>
<evidence type="ECO:0000256" key="2">
    <source>
        <dbReference type="ARBA" id="ARBA00022741"/>
    </source>
</evidence>
<dbReference type="EC" id="3.6.4.13" evidence="1"/>
<comment type="caution">
    <text evidence="11">The sequence shown here is derived from an EMBL/GenBank/DDBJ whole genome shotgun (WGS) entry which is preliminary data.</text>
</comment>
<accession>A0A9P5VLP9</accession>
<feature type="domain" description="Helicase ATP-binding" evidence="8">
    <location>
        <begin position="81"/>
        <end position="256"/>
    </location>
</feature>
<feature type="region of interest" description="Disordered" evidence="7">
    <location>
        <begin position="1"/>
        <end position="44"/>
    </location>
</feature>
<evidence type="ECO:0000256" key="5">
    <source>
        <dbReference type="ARBA" id="ARBA00022840"/>
    </source>
</evidence>
<evidence type="ECO:0000256" key="3">
    <source>
        <dbReference type="ARBA" id="ARBA00022801"/>
    </source>
</evidence>
<organism evidence="11 12">
    <name type="scientific">Podila minutissima</name>
    <dbReference type="NCBI Taxonomy" id="64525"/>
    <lineage>
        <taxon>Eukaryota</taxon>
        <taxon>Fungi</taxon>
        <taxon>Fungi incertae sedis</taxon>
        <taxon>Mucoromycota</taxon>
        <taxon>Mortierellomycotina</taxon>
        <taxon>Mortierellomycetes</taxon>
        <taxon>Mortierellales</taxon>
        <taxon>Mortierellaceae</taxon>
        <taxon>Podila</taxon>
    </lineage>
</organism>
<dbReference type="CDD" id="cd18787">
    <property type="entry name" value="SF2_C_DEAD"/>
    <property type="match status" value="1"/>
</dbReference>
<evidence type="ECO:0000256" key="6">
    <source>
        <dbReference type="PROSITE-ProRule" id="PRU00552"/>
    </source>
</evidence>
<dbReference type="PROSITE" id="PS51194">
    <property type="entry name" value="HELICASE_CTER"/>
    <property type="match status" value="1"/>
</dbReference>
<sequence>MDTTIYPTIARRPDDPGDRDEETGADTRAASVINKPQAKEKASRDSFSTATFRDFLLKPELTRALVDCGFEQPSEVQQNCLPYSIYGTDTLCQANSGTGKTTAFVISTLQQLHPTDGEVSTIVLCDTSTLADQIKGEYTRLGKYLPKIRIGVFDGKTSLAADEKVLKDKALCPHIAVGVPARFKNLIALGQLIAENIKHIVLDECDKIMDDDGMRLNVYDIFKKIPQAKQVLMFAAAIDVQLRNRCKKLMHHPQEVFVDDDDAADRTLHHSFRQYYVNLTEQGKIQKLGNLLYELEFNQVCIFVKSSDRAERLDKILQEDCLPSTSDHSQLTQGTRISRFKDFKEFKKRIVVSTDTLSRCVDVSRVNVVINYDFPQNADTYFNRVGRAGRFGTKGIAISFVSSDDNRAVLQNVQDRFSITIPEMPANVQPYSQ</sequence>
<dbReference type="Gene3D" id="3.40.50.300">
    <property type="entry name" value="P-loop containing nucleotide triphosphate hydrolases"/>
    <property type="match status" value="2"/>
</dbReference>
<feature type="short sequence motif" description="Q motif" evidence="6">
    <location>
        <begin position="50"/>
        <end position="78"/>
    </location>
</feature>
<evidence type="ECO:0000256" key="7">
    <source>
        <dbReference type="SAM" id="MobiDB-lite"/>
    </source>
</evidence>
<dbReference type="GO" id="GO:0003676">
    <property type="term" value="F:nucleic acid binding"/>
    <property type="evidence" value="ECO:0007669"/>
    <property type="project" value="InterPro"/>
</dbReference>
<dbReference type="PANTHER" id="PTHR47958">
    <property type="entry name" value="ATP-DEPENDENT RNA HELICASE DBP3"/>
    <property type="match status" value="1"/>
</dbReference>
<dbReference type="SMART" id="SM00487">
    <property type="entry name" value="DEXDc"/>
    <property type="match status" value="1"/>
</dbReference>
<name>A0A9P5VLP9_9FUNG</name>
<proteinExistence type="predicted"/>
<dbReference type="InterPro" id="IPR027417">
    <property type="entry name" value="P-loop_NTPase"/>
</dbReference>
<reference evidence="11" key="1">
    <citation type="journal article" date="2020" name="Fungal Divers.">
        <title>Resolving the Mortierellaceae phylogeny through synthesis of multi-gene phylogenetics and phylogenomics.</title>
        <authorList>
            <person name="Vandepol N."/>
            <person name="Liber J."/>
            <person name="Desiro A."/>
            <person name="Na H."/>
            <person name="Kennedy M."/>
            <person name="Barry K."/>
            <person name="Grigoriev I.V."/>
            <person name="Miller A.N."/>
            <person name="O'Donnell K."/>
            <person name="Stajich J.E."/>
            <person name="Bonito G."/>
        </authorList>
    </citation>
    <scope>NUCLEOTIDE SEQUENCE</scope>
    <source>
        <strain evidence="11">NVP1</strain>
    </source>
</reference>
<dbReference type="InterPro" id="IPR014001">
    <property type="entry name" value="Helicase_ATP-bd"/>
</dbReference>
<dbReference type="AlphaFoldDB" id="A0A9P5VLP9"/>
<evidence type="ECO:0000259" key="8">
    <source>
        <dbReference type="PROSITE" id="PS51192"/>
    </source>
</evidence>
<dbReference type="EMBL" id="JAAAUY010000375">
    <property type="protein sequence ID" value="KAF9330716.1"/>
    <property type="molecule type" value="Genomic_DNA"/>
</dbReference>
<dbReference type="Pfam" id="PF00270">
    <property type="entry name" value="DEAD"/>
    <property type="match status" value="1"/>
</dbReference>
<dbReference type="Pfam" id="PF00271">
    <property type="entry name" value="Helicase_C"/>
    <property type="match status" value="1"/>
</dbReference>
<dbReference type="PROSITE" id="PS51195">
    <property type="entry name" value="Q_MOTIF"/>
    <property type="match status" value="1"/>
</dbReference>
<feature type="domain" description="Helicase C-terminal" evidence="9">
    <location>
        <begin position="287"/>
        <end position="432"/>
    </location>
</feature>
<gene>
    <name evidence="11" type="primary">SUB2_4</name>
    <name evidence="11" type="ORF">BG006_006342</name>
</gene>
<dbReference type="InterPro" id="IPR011545">
    <property type="entry name" value="DEAD/DEAH_box_helicase_dom"/>
</dbReference>
<keyword evidence="5" id="KW-0067">ATP-binding</keyword>
<dbReference type="PROSITE" id="PS51192">
    <property type="entry name" value="HELICASE_ATP_BIND_1"/>
    <property type="match status" value="1"/>
</dbReference>
<dbReference type="InterPro" id="IPR001650">
    <property type="entry name" value="Helicase_C-like"/>
</dbReference>
<evidence type="ECO:0000256" key="1">
    <source>
        <dbReference type="ARBA" id="ARBA00012552"/>
    </source>
</evidence>
<dbReference type="InterPro" id="IPR014014">
    <property type="entry name" value="RNA_helicase_DEAD_Q_motif"/>
</dbReference>
<dbReference type="GO" id="GO:0003724">
    <property type="term" value="F:RNA helicase activity"/>
    <property type="evidence" value="ECO:0007669"/>
    <property type="project" value="UniProtKB-EC"/>
</dbReference>
<evidence type="ECO:0000256" key="4">
    <source>
        <dbReference type="ARBA" id="ARBA00022806"/>
    </source>
</evidence>
<protein>
    <recommendedName>
        <fullName evidence="1">RNA helicase</fullName>
        <ecNumber evidence="1">3.6.4.13</ecNumber>
    </recommendedName>
</protein>
<dbReference type="SUPFAM" id="SSF52540">
    <property type="entry name" value="P-loop containing nucleoside triphosphate hydrolases"/>
    <property type="match status" value="1"/>
</dbReference>
<evidence type="ECO:0000259" key="9">
    <source>
        <dbReference type="PROSITE" id="PS51194"/>
    </source>
</evidence>
<evidence type="ECO:0000313" key="12">
    <source>
        <dbReference type="Proteomes" id="UP000696485"/>
    </source>
</evidence>
<evidence type="ECO:0000313" key="11">
    <source>
        <dbReference type="EMBL" id="KAF9330716.1"/>
    </source>
</evidence>
<keyword evidence="12" id="KW-1185">Reference proteome</keyword>